<organism evidence="3">
    <name type="scientific">Schizophyllum commune (strain H4-8 / FGSC 9210)</name>
    <name type="common">Split gill fungus</name>
    <dbReference type="NCBI Taxonomy" id="578458"/>
    <lineage>
        <taxon>Eukaryota</taxon>
        <taxon>Fungi</taxon>
        <taxon>Dikarya</taxon>
        <taxon>Basidiomycota</taxon>
        <taxon>Agaricomycotina</taxon>
        <taxon>Agaricomycetes</taxon>
        <taxon>Agaricomycetidae</taxon>
        <taxon>Agaricales</taxon>
        <taxon>Schizophyllaceae</taxon>
        <taxon>Schizophyllum</taxon>
    </lineage>
</organism>
<dbReference type="HOGENOM" id="CLU_953613_0_0_1"/>
<sequence>MQTSASLRSGNLACLAGANGLERLELSFYGKDYDSPLREIQVPTFPRLKHLSVDAPRVSAPPLFTLLWSCRATLDSLWLCFRKLTSVDDAAAPSMTVLRSLRLEEHAHCVLPLIDTPALEDIYVGNVLRRNPFASLVASEATARIQRLALFNFSVYGPDEPSVWASLEHMQCLEALELDTLWQVSFSEQLIARLTCAEDRTPLLRRMTALCLQTELYVELTLEIRAMVASRRNARHGHVEDRHFARSHPAAKRQLPSHAEAQGTASTSTPLSRAASEIDDDDLYPRALLETN</sequence>
<accession>D8Q2N8</accession>
<evidence type="ECO:0000256" key="1">
    <source>
        <dbReference type="SAM" id="MobiDB-lite"/>
    </source>
</evidence>
<dbReference type="VEuPathDB" id="FungiDB:SCHCODRAFT_01089529"/>
<feature type="region of interest" description="Disordered" evidence="1">
    <location>
        <begin position="237"/>
        <end position="276"/>
    </location>
</feature>
<dbReference type="GeneID" id="9590231"/>
<dbReference type="Proteomes" id="UP000007431">
    <property type="component" value="Unassembled WGS sequence"/>
</dbReference>
<dbReference type="EMBL" id="GL377305">
    <property type="protein sequence ID" value="EFI98158.1"/>
    <property type="molecule type" value="Genomic_DNA"/>
</dbReference>
<evidence type="ECO:0008006" key="4">
    <source>
        <dbReference type="Google" id="ProtNLM"/>
    </source>
</evidence>
<dbReference type="KEGG" id="scm:SCHCO_01089529"/>
<protein>
    <recommendedName>
        <fullName evidence="4">F-box domain-containing protein</fullName>
    </recommendedName>
</protein>
<keyword evidence="3" id="KW-1185">Reference proteome</keyword>
<evidence type="ECO:0000313" key="2">
    <source>
        <dbReference type="EMBL" id="EFI98158.1"/>
    </source>
</evidence>
<reference evidence="2 3" key="1">
    <citation type="journal article" date="2010" name="Nat. Biotechnol.">
        <title>Genome sequence of the model mushroom Schizophyllum commune.</title>
        <authorList>
            <person name="Ohm R.A."/>
            <person name="de Jong J.F."/>
            <person name="Lugones L.G."/>
            <person name="Aerts A."/>
            <person name="Kothe E."/>
            <person name="Stajich J.E."/>
            <person name="de Vries R.P."/>
            <person name="Record E."/>
            <person name="Levasseur A."/>
            <person name="Baker S.E."/>
            <person name="Bartholomew K.A."/>
            <person name="Coutinho P.M."/>
            <person name="Erdmann S."/>
            <person name="Fowler T.J."/>
            <person name="Gathman A.C."/>
            <person name="Lombard V."/>
            <person name="Henrissat B."/>
            <person name="Knabe N."/>
            <person name="Kuees U."/>
            <person name="Lilly W.W."/>
            <person name="Lindquist E."/>
            <person name="Lucas S."/>
            <person name="Magnuson J.K."/>
            <person name="Piumi F."/>
            <person name="Raudaskoski M."/>
            <person name="Salamov A."/>
            <person name="Schmutz J."/>
            <person name="Schwarze F.W.M.R."/>
            <person name="vanKuyk P.A."/>
            <person name="Horton J.S."/>
            <person name="Grigoriev I.V."/>
            <person name="Woesten H.A.B."/>
        </authorList>
    </citation>
    <scope>NUCLEOTIDE SEQUENCE [LARGE SCALE GENOMIC DNA]</scope>
    <source>
        <strain evidence="3">H4-8 / FGSC 9210</strain>
    </source>
</reference>
<feature type="non-terminal residue" evidence="2">
    <location>
        <position position="292"/>
    </location>
</feature>
<evidence type="ECO:0000313" key="3">
    <source>
        <dbReference type="Proteomes" id="UP000007431"/>
    </source>
</evidence>
<proteinExistence type="predicted"/>
<dbReference type="AlphaFoldDB" id="D8Q2N8"/>
<gene>
    <name evidence="2" type="ORF">SCHCODRAFT_107553</name>
</gene>
<dbReference type="SUPFAM" id="SSF52047">
    <property type="entry name" value="RNI-like"/>
    <property type="match status" value="1"/>
</dbReference>
<dbReference type="RefSeq" id="XP_003033061.1">
    <property type="nucleotide sequence ID" value="XM_003033015.1"/>
</dbReference>
<name>D8Q2N8_SCHCM</name>
<dbReference type="InParanoid" id="D8Q2N8"/>